<evidence type="ECO:0000313" key="3">
    <source>
        <dbReference type="Proteomes" id="UP000199167"/>
    </source>
</evidence>
<dbReference type="Proteomes" id="UP000199167">
    <property type="component" value="Unassembled WGS sequence"/>
</dbReference>
<keyword evidence="1" id="KW-0732">Signal</keyword>
<reference evidence="2 3" key="1">
    <citation type="submission" date="2016-10" db="EMBL/GenBank/DDBJ databases">
        <authorList>
            <person name="de Groot N.N."/>
        </authorList>
    </citation>
    <scope>NUCLEOTIDE SEQUENCE [LARGE SCALE GENOMIC DNA]</scope>
    <source>
        <strain evidence="2 3">DSM 17925</strain>
    </source>
</reference>
<dbReference type="EMBL" id="FOIZ01000002">
    <property type="protein sequence ID" value="SEW40176.1"/>
    <property type="molecule type" value="Genomic_DNA"/>
</dbReference>
<evidence type="ECO:0008006" key="4">
    <source>
        <dbReference type="Google" id="ProtNLM"/>
    </source>
</evidence>
<dbReference type="OrthoDB" id="7779033at2"/>
<evidence type="ECO:0000256" key="1">
    <source>
        <dbReference type="SAM" id="SignalP"/>
    </source>
</evidence>
<feature type="signal peptide" evidence="1">
    <location>
        <begin position="1"/>
        <end position="41"/>
    </location>
</feature>
<feature type="chain" id="PRO_5011698266" description="Autotransporter domain-containing protein" evidence="1">
    <location>
        <begin position="42"/>
        <end position="1772"/>
    </location>
</feature>
<gene>
    <name evidence="2" type="ORF">SAMN04488515_2674</name>
</gene>
<dbReference type="SUPFAM" id="SSF103515">
    <property type="entry name" value="Autotransporter"/>
    <property type="match status" value="1"/>
</dbReference>
<keyword evidence="3" id="KW-1185">Reference proteome</keyword>
<dbReference type="InterPro" id="IPR036709">
    <property type="entry name" value="Autotransporte_beta_dom_sf"/>
</dbReference>
<protein>
    <recommendedName>
        <fullName evidence="4">Autotransporter domain-containing protein</fullName>
    </recommendedName>
</protein>
<dbReference type="RefSeq" id="WP_131801609.1">
    <property type="nucleotide sequence ID" value="NZ_FOIZ01000002.1"/>
</dbReference>
<proteinExistence type="predicted"/>
<dbReference type="Gene3D" id="2.160.20.20">
    <property type="match status" value="2"/>
</dbReference>
<dbReference type="InterPro" id="IPR012332">
    <property type="entry name" value="Autotransporter_pectin_lyase_C"/>
</dbReference>
<sequence>MHTVPSSRLALTRKSRLNSSTAISMVLVTATILGGATTAFAQADLTIDTSVSTDWDEDGPGPETENWFDGIGLTSFNDGDNVTFDSNGTQITLKEDLIGRTITFNAASGEFEIVEDDGDQEIMVSDSFDLEINVLSGTAALNVDVRSVDGFNNPTDEVVAINRGAGATGELTSFEDFFTDVEVYGGTFTLESDGGSMNGSTKEALRVFGGQVNINDGAVVVGGLRIQDGGTLDNNAGGEIRQIARVRENGTLNANGGVFESNILVDGSGAVANINANTSADVDMEEGTLTVNDTFTLTGDIDLNGGTVINNETIDGEIDMDGGVLTNAAGSNITGRVDLDGGTINADGGTFDDDIDADGGRINVNVTQDLQILNDTNNGSDIRVGAGVELQGDFTNESGSLSVAATGSVAEEIILNGGTVNADGGTFSNGIQLNDGTLSINANMTEDFLNDNSTDIIVTNGATLTGTVMNTGTTATVGASTGGDIAGLVTLDAGSVIADGGTFSGGLDLNAGTVEVTGDLTDALTNDAETVINVQNGGDIQSAVANTSADAVINNFTGGSITGVVTMTDGTLNAEGGTFGPGSVLFQGGDVNINEATTLDVFNQGSRVTVNAQLTDDVVNDSGTFVNNDVVNGTVTVDGGRFEQDAGSVTGLVTLNDGRIVVEDGTFTAGLDADGGSVGITGLLTGDINANGSDVSIATAGEVAGDIITDNATMRLRGTLTGALRVDGGEADITGEITETLTQEGGLTRVFDGAEIDGETSVNGGALVARGGTFNSDVNIDGGGRIYINDSSTQSGDVFAVVRNQGGRVFIRDGGDLNGQLANETGNTSLRGRVTGTMDISGGTVTARDAARVTSDTNVSGSGTLVVARGVFSNRVRATGGGTVETTGTMTGDIENDGGVLDLGATINGSVSNEEGSAVSNATINDTLSITGGDFLQTGGEVTGQTTVDGGDLTASGGSFSGGIDAESGLVSITGNVDTEELTVDGGDLLVSAAGILQGDVDYDGGSMLIAGTVDGDVAISDLGARTVVGSEVTGRVVLSDGRIDADGGTFGDGIRNNGGRVVVGDATTGDIRNNSGTFVLRTVATLDGDLRNNDSALHNGELTGNVTNSGAYRANGVTNGAVTNEDGGEYNVVAAAEITGGLTNESGGQVNLEGTLASDLVNELGGEVNFDSATLDGSLTNLGTVFSDGNSFVTGDSVNDGTITINTGTLTFQGVFQNNSPNTLNVEEGATVTADGFVNGVDGRIVNAGTLLGDIINNGVIESNGGIFSGSLDNSGDIGVEGESDLTFSGGLVNNGLVDLTGDGNTNNVLTVGGTGLSGSGRYILDINLEDEAGGLGQSDYIIAEAGAPVTGNLEFSFNVIAEGGQQFADIPILIVDPDADNSFTFSPTNVTDPGDAVIYSILRDNSTGNLVVTDLLNPGVGALAGSVVLSQSLIGSVINRPSSPFVNGLAYDDENPCGFGGWARAIGGSADANGRIDQVNDAAGNVSFESEISANYYGFQVGGDYACFNGFYKGWDIAGGGIAGINQGSSSQPIFAFDPNSETGSSDALIATTNVDFTQTYAGIYATAVRDRFAAELQYRIETTDFEANNDATGSLALTDTTFGSDSSTFSGSFSYALSVPNTELSFVPVAGFAYTQISPEEISFDDGGTVQIEDFTSEVVFVGGTLSRTKFGEDGTTALNQFVTATYYNEMADDPVSNYVSDDGLNRFEVTTENLGAYTELSAGLNYVKILDVGNPVNGKQLSASARADVRVSDQLESWGLTAQIRLQF</sequence>
<organism evidence="2 3">
    <name type="scientific">Cognatiyoonia koreensis</name>
    <dbReference type="NCBI Taxonomy" id="364200"/>
    <lineage>
        <taxon>Bacteria</taxon>
        <taxon>Pseudomonadati</taxon>
        <taxon>Pseudomonadota</taxon>
        <taxon>Alphaproteobacteria</taxon>
        <taxon>Rhodobacterales</taxon>
        <taxon>Paracoccaceae</taxon>
        <taxon>Cognatiyoonia</taxon>
    </lineage>
</organism>
<dbReference type="InterPro" id="IPR011050">
    <property type="entry name" value="Pectin_lyase_fold/virulence"/>
</dbReference>
<dbReference type="SUPFAM" id="SSF51126">
    <property type="entry name" value="Pectin lyase-like"/>
    <property type="match status" value="1"/>
</dbReference>
<dbReference type="STRING" id="364200.SAMN04488515_2674"/>
<accession>A0A1I0RHM8</accession>
<evidence type="ECO:0000313" key="2">
    <source>
        <dbReference type="EMBL" id="SEW40176.1"/>
    </source>
</evidence>
<name>A0A1I0RHM8_9RHOB</name>